<dbReference type="RefSeq" id="XP_018438798.2">
    <property type="nucleotide sequence ID" value="XM_018583296.2"/>
</dbReference>
<sequence length="613" mass="69851">MSGRLLKQVLKEHEESKHQNHHDEEEEEEDLGGRSSSINPFDLLNEEGDEDPEFKKETEIDEEEKKDENADDNVQPPSKNKSKKKKKKKKKSKESRSNVVVVKPEITLAALSLDANSKQEEEAQETTKPAASSRPVLEIDPKYLNLENELRRMYGSKVVRSLESSSSQGGGRGGRRGGVHHITKTVLITPMENWARWDRSFSMEFLETKDGYNYFRYIHSSSYEQAQRSFQAAQNLHDLNGVASVLINHPYHIDSLITMADYFKFAGDHQMAADAIGKCLYGLERAWHPMFTPFNGNCRLKFTHDTNKPFFTTLFSHMRNMDRRGCHRSALEVCKLLLSLDTDNPVGALFCVDYFALRAEEYAWLEEFSEEYHSENSLWLLPNFSYSLAIARVYLEKKTESPSSSLDTSKSSSLDLMMQALKLHPTVLKKLVDKVPLKDQAWAKMLKHYYFRSDQSKNPSLDHLISIYVERNYLIWRLPDVQKLLRSAAELLIKSLDEKESDAEDFLRVKEEAFPAKHNEYSHLSIHDFSDSVPTLPPDNLQNFVADPRMGGGGEQVVAAGRGGHHQQAPPPPVRDVANRNPLAVFLESMLPWVNLGEGDDVDDADHQPDNNG</sequence>
<feature type="compositionally biased region" description="Basic and acidic residues" evidence="1">
    <location>
        <begin position="9"/>
        <end position="23"/>
    </location>
</feature>
<evidence type="ECO:0000313" key="2">
    <source>
        <dbReference type="Proteomes" id="UP000504610"/>
    </source>
</evidence>
<protein>
    <submittedName>
        <fullName evidence="3">Uncharacterized protein LOC108811253</fullName>
    </submittedName>
</protein>
<reference evidence="2" key="1">
    <citation type="journal article" date="2019" name="Database">
        <title>The radish genome database (RadishGD): an integrated information resource for radish genomics.</title>
        <authorList>
            <person name="Yu H.J."/>
            <person name="Baek S."/>
            <person name="Lee Y.J."/>
            <person name="Cho A."/>
            <person name="Mun J.H."/>
        </authorList>
    </citation>
    <scope>NUCLEOTIDE SEQUENCE [LARGE SCALE GENOMIC DNA]</scope>
    <source>
        <strain evidence="2">cv. WK10039</strain>
    </source>
</reference>
<dbReference type="InterPro" id="IPR006994">
    <property type="entry name" value="TCF25/Rqc1"/>
</dbReference>
<reference evidence="3" key="2">
    <citation type="submission" date="2025-08" db="UniProtKB">
        <authorList>
            <consortium name="RefSeq"/>
        </authorList>
    </citation>
    <scope>IDENTIFICATION</scope>
    <source>
        <tissue evidence="3">Leaf</tissue>
    </source>
</reference>
<proteinExistence type="predicted"/>
<keyword evidence="2" id="KW-1185">Reference proteome</keyword>
<feature type="region of interest" description="Disordered" evidence="1">
    <location>
        <begin position="1"/>
        <end position="99"/>
    </location>
</feature>
<dbReference type="OrthoDB" id="205993at2759"/>
<name>A0A6J0JTB1_RAPSA</name>
<dbReference type="GO" id="GO:1990112">
    <property type="term" value="C:RQC complex"/>
    <property type="evidence" value="ECO:0007669"/>
    <property type="project" value="TreeGrafter"/>
</dbReference>
<dbReference type="GeneID" id="108811253"/>
<feature type="compositionally biased region" description="Acidic residues" evidence="1">
    <location>
        <begin position="59"/>
        <end position="71"/>
    </location>
</feature>
<feature type="region of interest" description="Disordered" evidence="1">
    <location>
        <begin position="113"/>
        <end position="135"/>
    </location>
</feature>
<dbReference type="PANTHER" id="PTHR22684">
    <property type="entry name" value="NULP1-RELATED"/>
    <property type="match status" value="1"/>
</dbReference>
<feature type="region of interest" description="Disordered" evidence="1">
    <location>
        <begin position="551"/>
        <end position="576"/>
    </location>
</feature>
<dbReference type="Proteomes" id="UP000504610">
    <property type="component" value="Chromosome 6"/>
</dbReference>
<evidence type="ECO:0000256" key="1">
    <source>
        <dbReference type="SAM" id="MobiDB-lite"/>
    </source>
</evidence>
<dbReference type="KEGG" id="rsz:108811253"/>
<dbReference type="PANTHER" id="PTHR22684:SF0">
    <property type="entry name" value="RIBOSOME QUALITY CONTROL COMPLEX SUBUNIT TCF25"/>
    <property type="match status" value="1"/>
</dbReference>
<evidence type="ECO:0000313" key="3">
    <source>
        <dbReference type="RefSeq" id="XP_018438798.2"/>
    </source>
</evidence>
<feature type="compositionally biased region" description="Basic residues" evidence="1">
    <location>
        <begin position="80"/>
        <end position="93"/>
    </location>
</feature>
<accession>A0A6J0JTB1</accession>
<gene>
    <name evidence="3" type="primary">LOC108811253</name>
</gene>
<dbReference type="AlphaFoldDB" id="A0A6J0JTB1"/>
<dbReference type="Pfam" id="PF04910">
    <property type="entry name" value="Tcf25"/>
    <property type="match status" value="1"/>
</dbReference>
<organism evidence="2 3">
    <name type="scientific">Raphanus sativus</name>
    <name type="common">Radish</name>
    <name type="synonym">Raphanus raphanistrum var. sativus</name>
    <dbReference type="NCBI Taxonomy" id="3726"/>
    <lineage>
        <taxon>Eukaryota</taxon>
        <taxon>Viridiplantae</taxon>
        <taxon>Streptophyta</taxon>
        <taxon>Embryophyta</taxon>
        <taxon>Tracheophyta</taxon>
        <taxon>Spermatophyta</taxon>
        <taxon>Magnoliopsida</taxon>
        <taxon>eudicotyledons</taxon>
        <taxon>Gunneridae</taxon>
        <taxon>Pentapetalae</taxon>
        <taxon>rosids</taxon>
        <taxon>malvids</taxon>
        <taxon>Brassicales</taxon>
        <taxon>Brassicaceae</taxon>
        <taxon>Brassiceae</taxon>
        <taxon>Raphanus</taxon>
    </lineage>
</organism>